<dbReference type="Gene3D" id="1.10.20.10">
    <property type="entry name" value="Histone, subunit A"/>
    <property type="match status" value="1"/>
</dbReference>
<dbReference type="GO" id="GO:0071821">
    <property type="term" value="C:FANCM-MHF complex"/>
    <property type="evidence" value="ECO:0007669"/>
    <property type="project" value="TreeGrafter"/>
</dbReference>
<dbReference type="Pfam" id="PF09415">
    <property type="entry name" value="CENP-X"/>
    <property type="match status" value="1"/>
</dbReference>
<comment type="subcellular location">
    <subcellularLocation>
        <location evidence="1">Nucleus</location>
    </subcellularLocation>
</comment>
<dbReference type="InterPro" id="IPR009072">
    <property type="entry name" value="Histone-fold"/>
</dbReference>
<protein>
    <submittedName>
        <fullName evidence="8">Centromere X</fullName>
    </submittedName>
</protein>
<evidence type="ECO:0000256" key="1">
    <source>
        <dbReference type="ARBA" id="ARBA00004123"/>
    </source>
</evidence>
<sequence length="161" mass="17326">MPPKPTIPKKRAPPAFKAPRPASKSKPSASMSAPVRRKSAPARPDPSFSSSSSDNDRDIPDASDPVASASQLAVSTQDPPPTIPPKLLTKLLHHHFSGPDTRIGKDANRVVEKYMETFVREAFARAAFERAEASGEGGARGGDFLEVEDLEKLAPQLILDF</sequence>
<evidence type="ECO:0000256" key="4">
    <source>
        <dbReference type="ARBA" id="ARBA00023125"/>
    </source>
</evidence>
<keyword evidence="6" id="KW-0539">Nucleus</keyword>
<evidence type="ECO:0000313" key="9">
    <source>
        <dbReference type="Proteomes" id="UP000324767"/>
    </source>
</evidence>
<keyword evidence="5" id="KW-0234">DNA repair</keyword>
<dbReference type="GO" id="GO:0046982">
    <property type="term" value="F:protein heterodimerization activity"/>
    <property type="evidence" value="ECO:0007669"/>
    <property type="project" value="InterPro"/>
</dbReference>
<dbReference type="GO" id="GO:0003677">
    <property type="term" value="F:DNA binding"/>
    <property type="evidence" value="ECO:0007669"/>
    <property type="project" value="UniProtKB-KW"/>
</dbReference>
<dbReference type="AlphaFoldDB" id="A0A5M8PIZ8"/>
<dbReference type="InterPro" id="IPR018552">
    <property type="entry name" value="CENP-X"/>
</dbReference>
<accession>A0A5M8PIZ8</accession>
<comment type="caution">
    <text evidence="8">The sequence shown here is derived from an EMBL/GenBank/DDBJ whole genome shotgun (WGS) entry which is preliminary data.</text>
</comment>
<keyword evidence="3" id="KW-0227">DNA damage</keyword>
<feature type="compositionally biased region" description="Low complexity" evidence="7">
    <location>
        <begin position="41"/>
        <end position="53"/>
    </location>
</feature>
<evidence type="ECO:0000313" key="8">
    <source>
        <dbReference type="EMBL" id="KAA6409317.1"/>
    </source>
</evidence>
<feature type="region of interest" description="Disordered" evidence="7">
    <location>
        <begin position="1"/>
        <end position="87"/>
    </location>
</feature>
<comment type="similarity">
    <text evidence="2">Belongs to the CENP-X/MHF2 family.</text>
</comment>
<evidence type="ECO:0000256" key="7">
    <source>
        <dbReference type="SAM" id="MobiDB-lite"/>
    </source>
</evidence>
<name>A0A5M8PIZ8_9LECA</name>
<gene>
    <name evidence="8" type="ORF">FRX48_06870</name>
</gene>
<dbReference type="CDD" id="cd22921">
    <property type="entry name" value="HFD_CENP-X"/>
    <property type="match status" value="1"/>
</dbReference>
<dbReference type="PANTHER" id="PTHR28680:SF1">
    <property type="entry name" value="CENTROMERE PROTEIN X"/>
    <property type="match status" value="1"/>
</dbReference>
<dbReference type="Proteomes" id="UP000324767">
    <property type="component" value="Unassembled WGS sequence"/>
</dbReference>
<evidence type="ECO:0000256" key="5">
    <source>
        <dbReference type="ARBA" id="ARBA00023204"/>
    </source>
</evidence>
<feature type="compositionally biased region" description="Polar residues" evidence="7">
    <location>
        <begin position="68"/>
        <end position="77"/>
    </location>
</feature>
<evidence type="ECO:0000256" key="3">
    <source>
        <dbReference type="ARBA" id="ARBA00022763"/>
    </source>
</evidence>
<proteinExistence type="inferred from homology"/>
<feature type="compositionally biased region" description="Low complexity" evidence="7">
    <location>
        <begin position="13"/>
        <end position="34"/>
    </location>
</feature>
<dbReference type="PANTHER" id="PTHR28680">
    <property type="entry name" value="CENTROMERE PROTEIN X"/>
    <property type="match status" value="1"/>
</dbReference>
<keyword evidence="4" id="KW-0238">DNA-binding</keyword>
<evidence type="ECO:0000256" key="2">
    <source>
        <dbReference type="ARBA" id="ARBA00009359"/>
    </source>
</evidence>
<dbReference type="GO" id="GO:0000712">
    <property type="term" value="P:resolution of meiotic recombination intermediates"/>
    <property type="evidence" value="ECO:0007669"/>
    <property type="project" value="TreeGrafter"/>
</dbReference>
<dbReference type="EMBL" id="VXIT01000011">
    <property type="protein sequence ID" value="KAA6409317.1"/>
    <property type="molecule type" value="Genomic_DNA"/>
</dbReference>
<dbReference type="GO" id="GO:0006281">
    <property type="term" value="P:DNA repair"/>
    <property type="evidence" value="ECO:0007669"/>
    <property type="project" value="UniProtKB-KW"/>
</dbReference>
<dbReference type="GO" id="GO:0051382">
    <property type="term" value="P:kinetochore assembly"/>
    <property type="evidence" value="ECO:0007669"/>
    <property type="project" value="InterPro"/>
</dbReference>
<dbReference type="GO" id="GO:0031297">
    <property type="term" value="P:replication fork processing"/>
    <property type="evidence" value="ECO:0007669"/>
    <property type="project" value="TreeGrafter"/>
</dbReference>
<reference evidence="8 9" key="1">
    <citation type="submission" date="2019-09" db="EMBL/GenBank/DDBJ databases">
        <title>The hologenome of the rock-dwelling lichen Lasallia pustulata.</title>
        <authorList>
            <person name="Greshake Tzovaras B."/>
            <person name="Segers F."/>
            <person name="Bicker A."/>
            <person name="Dal Grande F."/>
            <person name="Otte J."/>
            <person name="Hankeln T."/>
            <person name="Schmitt I."/>
            <person name="Ebersberger I."/>
        </authorList>
    </citation>
    <scope>NUCLEOTIDE SEQUENCE [LARGE SCALE GENOMIC DNA]</scope>
    <source>
        <strain evidence="8">A1-1</strain>
    </source>
</reference>
<organism evidence="8 9">
    <name type="scientific">Lasallia pustulata</name>
    <dbReference type="NCBI Taxonomy" id="136370"/>
    <lineage>
        <taxon>Eukaryota</taxon>
        <taxon>Fungi</taxon>
        <taxon>Dikarya</taxon>
        <taxon>Ascomycota</taxon>
        <taxon>Pezizomycotina</taxon>
        <taxon>Lecanoromycetes</taxon>
        <taxon>OSLEUM clade</taxon>
        <taxon>Umbilicariomycetidae</taxon>
        <taxon>Umbilicariales</taxon>
        <taxon>Umbilicariaceae</taxon>
        <taxon>Lasallia</taxon>
    </lineage>
</organism>
<evidence type="ECO:0000256" key="6">
    <source>
        <dbReference type="ARBA" id="ARBA00023242"/>
    </source>
</evidence>